<dbReference type="InterPro" id="IPR000073">
    <property type="entry name" value="AB_hydrolase_1"/>
</dbReference>
<dbReference type="PANTHER" id="PTHR43798:SF33">
    <property type="entry name" value="HYDROLASE, PUTATIVE (AFU_ORTHOLOGUE AFUA_2G14860)-RELATED"/>
    <property type="match status" value="1"/>
</dbReference>
<reference evidence="2 3" key="1">
    <citation type="journal article" date="2016" name="Mol. Biol. Evol.">
        <title>Comparative Genomics of Early-Diverging Mushroom-Forming Fungi Provides Insights into the Origins of Lignocellulose Decay Capabilities.</title>
        <authorList>
            <person name="Nagy L.G."/>
            <person name="Riley R."/>
            <person name="Tritt A."/>
            <person name="Adam C."/>
            <person name="Daum C."/>
            <person name="Floudas D."/>
            <person name="Sun H."/>
            <person name="Yadav J.S."/>
            <person name="Pangilinan J."/>
            <person name="Larsson K.H."/>
            <person name="Matsuura K."/>
            <person name="Barry K."/>
            <person name="Labutti K."/>
            <person name="Kuo R."/>
            <person name="Ohm R.A."/>
            <person name="Bhattacharya S.S."/>
            <person name="Shirouzu T."/>
            <person name="Yoshinaga Y."/>
            <person name="Martin F.M."/>
            <person name="Grigoriev I.V."/>
            <person name="Hibbett D.S."/>
        </authorList>
    </citation>
    <scope>NUCLEOTIDE SEQUENCE [LARGE SCALE GENOMIC DNA]</scope>
    <source>
        <strain evidence="2 3">CBS 109695</strain>
    </source>
</reference>
<gene>
    <name evidence="2" type="ORF">FIBSPDRAFT_874989</name>
</gene>
<dbReference type="STRING" id="436010.A0A165WUD9"/>
<dbReference type="Proteomes" id="UP000076532">
    <property type="component" value="Unassembled WGS sequence"/>
</dbReference>
<keyword evidence="3" id="KW-1185">Reference proteome</keyword>
<name>A0A165WUD9_9AGAM</name>
<proteinExistence type="predicted"/>
<dbReference type="InterPro" id="IPR029058">
    <property type="entry name" value="AB_hydrolase_fold"/>
</dbReference>
<feature type="domain" description="AB hydrolase-1" evidence="1">
    <location>
        <begin position="39"/>
        <end position="295"/>
    </location>
</feature>
<dbReference type="SUPFAM" id="SSF53474">
    <property type="entry name" value="alpha/beta-Hydrolases"/>
    <property type="match status" value="1"/>
</dbReference>
<dbReference type="Gene3D" id="3.40.50.1820">
    <property type="entry name" value="alpha/beta hydrolase"/>
    <property type="match status" value="1"/>
</dbReference>
<organism evidence="2 3">
    <name type="scientific">Athelia psychrophila</name>
    <dbReference type="NCBI Taxonomy" id="1759441"/>
    <lineage>
        <taxon>Eukaryota</taxon>
        <taxon>Fungi</taxon>
        <taxon>Dikarya</taxon>
        <taxon>Basidiomycota</taxon>
        <taxon>Agaricomycotina</taxon>
        <taxon>Agaricomycetes</taxon>
        <taxon>Agaricomycetidae</taxon>
        <taxon>Atheliales</taxon>
        <taxon>Atheliaceae</taxon>
        <taxon>Athelia</taxon>
    </lineage>
</organism>
<dbReference type="Pfam" id="PF00561">
    <property type="entry name" value="Abhydrolase_1"/>
    <property type="match status" value="1"/>
</dbReference>
<dbReference type="AlphaFoldDB" id="A0A165WUD9"/>
<dbReference type="GO" id="GO:0016020">
    <property type="term" value="C:membrane"/>
    <property type="evidence" value="ECO:0007669"/>
    <property type="project" value="TreeGrafter"/>
</dbReference>
<evidence type="ECO:0000313" key="3">
    <source>
        <dbReference type="Proteomes" id="UP000076532"/>
    </source>
</evidence>
<dbReference type="OrthoDB" id="294702at2759"/>
<evidence type="ECO:0000259" key="1">
    <source>
        <dbReference type="Pfam" id="PF00561"/>
    </source>
</evidence>
<dbReference type="InterPro" id="IPR050266">
    <property type="entry name" value="AB_hydrolase_sf"/>
</dbReference>
<dbReference type="EMBL" id="KV417736">
    <property type="protein sequence ID" value="KZP07921.1"/>
    <property type="molecule type" value="Genomic_DNA"/>
</dbReference>
<protein>
    <submittedName>
        <fullName evidence="2">Alpha/beta-hydrolase</fullName>
    </submittedName>
</protein>
<evidence type="ECO:0000313" key="2">
    <source>
        <dbReference type="EMBL" id="KZP07921.1"/>
    </source>
</evidence>
<accession>A0A165WUD9</accession>
<dbReference type="PANTHER" id="PTHR43798">
    <property type="entry name" value="MONOACYLGLYCEROL LIPASE"/>
    <property type="match status" value="1"/>
</dbReference>
<sequence>MSQSPTTKWDTGEVSELVSVGTQKIFLTASGRSRAAGDPAVIIVAGLGDSGLGWAAVAREVAPFARIYRFDRPGLGRSPPSTQPRAADVMATELSDLLQAAGIEPPYVVVAHSYGGIIAREFLALRPNDVWGMVLVDTNTENSPQALYTELLNTMMDGVDYYAVAGYEANHRFTAEEWAEIKNPVSEDAATAGAEAKLAESGYAKLGEKRQYDTQALGDKPLSVIKGQTGRDCRKLYDAGLARGNGTEEQRRVLLRFLEGMDDADSKNQQEQLRLSSLTEFGECDSGHNIQITEPDVIAAGVQWVLSQQP</sequence>